<organism evidence="2 3">
    <name type="scientific">Lysobacter antibioticus</name>
    <dbReference type="NCBI Taxonomy" id="84531"/>
    <lineage>
        <taxon>Bacteria</taxon>
        <taxon>Pseudomonadati</taxon>
        <taxon>Pseudomonadota</taxon>
        <taxon>Gammaproteobacteria</taxon>
        <taxon>Lysobacterales</taxon>
        <taxon>Lysobacteraceae</taxon>
        <taxon>Lysobacter</taxon>
    </lineage>
</organism>
<dbReference type="Proteomes" id="UP000060787">
    <property type="component" value="Chromosome"/>
</dbReference>
<dbReference type="EMBL" id="CP011129">
    <property type="protein sequence ID" value="ALN81004.1"/>
    <property type="molecule type" value="Genomic_DNA"/>
</dbReference>
<dbReference type="KEGG" id="laq:GLA29479_1755"/>
<protein>
    <recommendedName>
        <fullName evidence="4">Transmembrane protein</fullName>
    </recommendedName>
</protein>
<sequence>MGQGLGALLLQPAALAFGLCLLLAAAGLAGWWWRRRRRLSPHERLAWRADRNGRALLQLADEIEGFLVRQHQAGVSIRQQRHWPQLCRQVAAEHLECINCLLLEGVWHEEGKPPGDR</sequence>
<evidence type="ECO:0000313" key="2">
    <source>
        <dbReference type="EMBL" id="ALN81004.1"/>
    </source>
</evidence>
<name>A0A0S2FBV3_LYSAN</name>
<dbReference type="eggNOG" id="ENOG5031J8T">
    <property type="taxonomic scope" value="Bacteria"/>
</dbReference>
<dbReference type="STRING" id="84531.LA76x_2874"/>
<dbReference type="KEGG" id="lab:LA76x_2874"/>
<feature type="transmembrane region" description="Helical" evidence="1">
    <location>
        <begin position="12"/>
        <end position="33"/>
    </location>
</feature>
<dbReference type="PATRIC" id="fig|84531.7.peg.1728"/>
<reference evidence="2 3" key="1">
    <citation type="journal article" date="2015" name="BMC Genomics">
        <title>Comparative genomics and metabolic profiling of the genus Lysobacter.</title>
        <authorList>
            <person name="de Bruijn I."/>
            <person name="Cheng X."/>
            <person name="de Jager V."/>
            <person name="Exposito R.G."/>
            <person name="Watrous J."/>
            <person name="Patel N."/>
            <person name="Postma J."/>
            <person name="Dorrestein P.C."/>
            <person name="Kobayashi D."/>
            <person name="Raaijmakers J.M."/>
        </authorList>
    </citation>
    <scope>NUCLEOTIDE SEQUENCE [LARGE SCALE GENOMIC DNA]</scope>
    <source>
        <strain evidence="2 3">76</strain>
    </source>
</reference>
<dbReference type="AlphaFoldDB" id="A0A0S2FBV3"/>
<evidence type="ECO:0000256" key="1">
    <source>
        <dbReference type="SAM" id="Phobius"/>
    </source>
</evidence>
<gene>
    <name evidence="2" type="ORF">LA76x_2874</name>
</gene>
<keyword evidence="1" id="KW-1133">Transmembrane helix</keyword>
<proteinExistence type="predicted"/>
<keyword evidence="1" id="KW-0472">Membrane</keyword>
<evidence type="ECO:0008006" key="4">
    <source>
        <dbReference type="Google" id="ProtNLM"/>
    </source>
</evidence>
<keyword evidence="1" id="KW-0812">Transmembrane</keyword>
<evidence type="ECO:0000313" key="3">
    <source>
        <dbReference type="Proteomes" id="UP000060787"/>
    </source>
</evidence>
<keyword evidence="3" id="KW-1185">Reference proteome</keyword>
<accession>A0A0S2FBV3</accession>